<evidence type="ECO:0000313" key="1">
    <source>
        <dbReference type="EMBL" id="QBE65435.1"/>
    </source>
</evidence>
<evidence type="ECO:0000313" key="2">
    <source>
        <dbReference type="Proteomes" id="UP000290637"/>
    </source>
</evidence>
<dbReference type="EMBL" id="CP035913">
    <property type="protein sequence ID" value="QBE65435.1"/>
    <property type="molecule type" value="Genomic_DNA"/>
</dbReference>
<dbReference type="RefSeq" id="WP_130188545.1">
    <property type="nucleotide sequence ID" value="NZ_CP035913.1"/>
</dbReference>
<keyword evidence="2" id="KW-1185">Reference proteome</keyword>
<proteinExistence type="predicted"/>
<reference evidence="1 2" key="1">
    <citation type="submission" date="2019-02" db="EMBL/GenBank/DDBJ databases">
        <title>Draft Genome Sequences of Six Type Strains of the Genus Massilia.</title>
        <authorList>
            <person name="Miess H."/>
            <person name="Frediansyhah A."/>
            <person name="Gross H."/>
        </authorList>
    </citation>
    <scope>NUCLEOTIDE SEQUENCE [LARGE SCALE GENOMIC DNA]</scope>
    <source>
        <strain evidence="1 2">DSM 17473</strain>
    </source>
</reference>
<protein>
    <submittedName>
        <fullName evidence="1">Uncharacterized protein</fullName>
    </submittedName>
</protein>
<sequence length="85" mass="9270">MFAVQAKTGVSPLVTPAVNDTADTYRGQTPATLTMFGVGHFFRELHPENVSDTGSPQEIGNITHWCLSPILICRQNGDRVSKRLA</sequence>
<accession>A0A4P6L2E6</accession>
<dbReference type="KEGG" id="plue:EWM63_22610"/>
<name>A0A4P6L2E6_9BURK</name>
<organism evidence="1 2">
    <name type="scientific">Pseudoduganella lutea</name>
    <dbReference type="NCBI Taxonomy" id="321985"/>
    <lineage>
        <taxon>Bacteria</taxon>
        <taxon>Pseudomonadati</taxon>
        <taxon>Pseudomonadota</taxon>
        <taxon>Betaproteobacteria</taxon>
        <taxon>Burkholderiales</taxon>
        <taxon>Oxalobacteraceae</taxon>
        <taxon>Telluria group</taxon>
        <taxon>Pseudoduganella</taxon>
    </lineage>
</organism>
<dbReference type="AlphaFoldDB" id="A0A4P6L2E6"/>
<gene>
    <name evidence="1" type="ORF">EWM63_22610</name>
</gene>
<dbReference type="Proteomes" id="UP000290637">
    <property type="component" value="Chromosome"/>
</dbReference>